<dbReference type="CDD" id="cd06170">
    <property type="entry name" value="LuxR_C_like"/>
    <property type="match status" value="1"/>
</dbReference>
<evidence type="ECO:0000256" key="1">
    <source>
        <dbReference type="ARBA" id="ARBA00023015"/>
    </source>
</evidence>
<dbReference type="PRINTS" id="PR00038">
    <property type="entry name" value="HTHLUXR"/>
</dbReference>
<dbReference type="InterPro" id="IPR036388">
    <property type="entry name" value="WH-like_DNA-bd_sf"/>
</dbReference>
<dbReference type="PROSITE" id="PS00622">
    <property type="entry name" value="HTH_LUXR_1"/>
    <property type="match status" value="1"/>
</dbReference>
<dbReference type="InterPro" id="IPR000792">
    <property type="entry name" value="Tscrpt_reg_LuxR_C"/>
</dbReference>
<dbReference type="PANTHER" id="PTHR44688:SF16">
    <property type="entry name" value="DNA-BINDING TRANSCRIPTIONAL ACTIVATOR DEVR_DOSR"/>
    <property type="match status" value="1"/>
</dbReference>
<evidence type="ECO:0000313" key="5">
    <source>
        <dbReference type="EMBL" id="UWZ40390.1"/>
    </source>
</evidence>
<dbReference type="Proteomes" id="UP001058271">
    <property type="component" value="Chromosome"/>
</dbReference>
<keyword evidence="6" id="KW-1185">Reference proteome</keyword>
<organism evidence="5 6">
    <name type="scientific">Dactylosporangium roseum</name>
    <dbReference type="NCBI Taxonomy" id="47989"/>
    <lineage>
        <taxon>Bacteria</taxon>
        <taxon>Bacillati</taxon>
        <taxon>Actinomycetota</taxon>
        <taxon>Actinomycetes</taxon>
        <taxon>Micromonosporales</taxon>
        <taxon>Micromonosporaceae</taxon>
        <taxon>Dactylosporangium</taxon>
    </lineage>
</organism>
<dbReference type="PROSITE" id="PS50043">
    <property type="entry name" value="HTH_LUXR_2"/>
    <property type="match status" value="1"/>
</dbReference>
<keyword evidence="2" id="KW-0238">DNA-binding</keyword>
<dbReference type="EMBL" id="CP073721">
    <property type="protein sequence ID" value="UWZ40390.1"/>
    <property type="molecule type" value="Genomic_DNA"/>
</dbReference>
<protein>
    <submittedName>
        <fullName evidence="5">Response regulator transcription factor</fullName>
    </submittedName>
</protein>
<name>A0ABY5ZE08_9ACTN</name>
<dbReference type="PANTHER" id="PTHR44688">
    <property type="entry name" value="DNA-BINDING TRANSCRIPTIONAL ACTIVATOR DEVR_DOSR"/>
    <property type="match status" value="1"/>
</dbReference>
<dbReference type="Pfam" id="PF00196">
    <property type="entry name" value="GerE"/>
    <property type="match status" value="1"/>
</dbReference>
<gene>
    <name evidence="5" type="ORF">Drose_15680</name>
</gene>
<evidence type="ECO:0000259" key="4">
    <source>
        <dbReference type="PROSITE" id="PS50043"/>
    </source>
</evidence>
<dbReference type="Gene3D" id="1.10.10.10">
    <property type="entry name" value="Winged helix-like DNA-binding domain superfamily/Winged helix DNA-binding domain"/>
    <property type="match status" value="1"/>
</dbReference>
<reference evidence="5" key="1">
    <citation type="submission" date="2021-04" db="EMBL/GenBank/DDBJ databases">
        <title>Biosynthetic gene clusters of Dactylosporangioum roseum.</title>
        <authorList>
            <person name="Hartkoorn R.C."/>
            <person name="Beaudoing E."/>
            <person name="Hot D."/>
            <person name="Moureu S."/>
        </authorList>
    </citation>
    <scope>NUCLEOTIDE SEQUENCE</scope>
    <source>
        <strain evidence="5">NRRL B-16295</strain>
    </source>
</reference>
<dbReference type="SUPFAM" id="SSF46894">
    <property type="entry name" value="C-terminal effector domain of the bipartite response regulators"/>
    <property type="match status" value="1"/>
</dbReference>
<proteinExistence type="predicted"/>
<dbReference type="RefSeq" id="WP_343869477.1">
    <property type="nucleotide sequence ID" value="NZ_BAAABS010000016.1"/>
</dbReference>
<keyword evidence="1" id="KW-0805">Transcription regulation</keyword>
<accession>A0ABY5ZE08</accession>
<evidence type="ECO:0000256" key="2">
    <source>
        <dbReference type="ARBA" id="ARBA00023125"/>
    </source>
</evidence>
<keyword evidence="3" id="KW-0804">Transcription</keyword>
<dbReference type="SMART" id="SM00421">
    <property type="entry name" value="HTH_LUXR"/>
    <property type="match status" value="1"/>
</dbReference>
<dbReference type="InterPro" id="IPR016032">
    <property type="entry name" value="Sig_transdc_resp-reg_C-effctor"/>
</dbReference>
<evidence type="ECO:0000256" key="3">
    <source>
        <dbReference type="ARBA" id="ARBA00023163"/>
    </source>
</evidence>
<sequence length="61" mass="6924">MTPRELDILRLVATGSTNREIARRIHVSEGTVKNHVSRILTRLGLRDRTQAAVYARDRGLL</sequence>
<evidence type="ECO:0000313" key="6">
    <source>
        <dbReference type="Proteomes" id="UP001058271"/>
    </source>
</evidence>
<feature type="domain" description="HTH luxR-type" evidence="4">
    <location>
        <begin position="1"/>
        <end position="59"/>
    </location>
</feature>